<dbReference type="AlphaFoldDB" id="A0A3N4LHI5"/>
<protein>
    <recommendedName>
        <fullName evidence="4 10">Mannan endo-1,6-alpha-mannosidase</fullName>
        <ecNumber evidence="4 10">3.2.1.101</ecNumber>
    </recommendedName>
</protein>
<feature type="chain" id="PRO_5018186659" description="Mannan endo-1,6-alpha-mannosidase" evidence="12">
    <location>
        <begin position="24"/>
        <end position="467"/>
    </location>
</feature>
<dbReference type="OrthoDB" id="4187847at2759"/>
<evidence type="ECO:0000313" key="13">
    <source>
        <dbReference type="EMBL" id="RPB20131.1"/>
    </source>
</evidence>
<dbReference type="PIRSF" id="PIRSF016302">
    <property type="entry name" value="Man_a_manosd"/>
    <property type="match status" value="1"/>
</dbReference>
<dbReference type="PANTHER" id="PTHR12145">
    <property type="entry name" value="MANNAN ENDO-1,6-ALPHA-MANNOSIDASE DCW1"/>
    <property type="match status" value="1"/>
</dbReference>
<dbReference type="GO" id="GO:0009272">
    <property type="term" value="P:fungal-type cell wall biogenesis"/>
    <property type="evidence" value="ECO:0007669"/>
    <property type="project" value="TreeGrafter"/>
</dbReference>
<dbReference type="GO" id="GO:0016052">
    <property type="term" value="P:carbohydrate catabolic process"/>
    <property type="evidence" value="ECO:0007669"/>
    <property type="project" value="InterPro"/>
</dbReference>
<dbReference type="Proteomes" id="UP000267821">
    <property type="component" value="Unassembled WGS sequence"/>
</dbReference>
<comment type="catalytic activity">
    <reaction evidence="1 10">
        <text>Random hydrolysis of (1-&gt;6)-alpha-D-mannosidic linkages in unbranched (1-&gt;6)-mannans.</text>
        <dbReference type="EC" id="3.2.1.101"/>
    </reaction>
</comment>
<keyword evidence="5 12" id="KW-0732">Signal</keyword>
<reference evidence="13 14" key="1">
    <citation type="journal article" date="2018" name="Nat. Ecol. Evol.">
        <title>Pezizomycetes genomes reveal the molecular basis of ectomycorrhizal truffle lifestyle.</title>
        <authorList>
            <person name="Murat C."/>
            <person name="Payen T."/>
            <person name="Noel B."/>
            <person name="Kuo A."/>
            <person name="Morin E."/>
            <person name="Chen J."/>
            <person name="Kohler A."/>
            <person name="Krizsan K."/>
            <person name="Balestrini R."/>
            <person name="Da Silva C."/>
            <person name="Montanini B."/>
            <person name="Hainaut M."/>
            <person name="Levati E."/>
            <person name="Barry K.W."/>
            <person name="Belfiori B."/>
            <person name="Cichocki N."/>
            <person name="Clum A."/>
            <person name="Dockter R.B."/>
            <person name="Fauchery L."/>
            <person name="Guy J."/>
            <person name="Iotti M."/>
            <person name="Le Tacon F."/>
            <person name="Lindquist E.A."/>
            <person name="Lipzen A."/>
            <person name="Malagnac F."/>
            <person name="Mello A."/>
            <person name="Molinier V."/>
            <person name="Miyauchi S."/>
            <person name="Poulain J."/>
            <person name="Riccioni C."/>
            <person name="Rubini A."/>
            <person name="Sitrit Y."/>
            <person name="Splivallo R."/>
            <person name="Traeger S."/>
            <person name="Wang M."/>
            <person name="Zifcakova L."/>
            <person name="Wipf D."/>
            <person name="Zambonelli A."/>
            <person name="Paolocci F."/>
            <person name="Nowrousian M."/>
            <person name="Ottonello S."/>
            <person name="Baldrian P."/>
            <person name="Spatafora J.W."/>
            <person name="Henrissat B."/>
            <person name="Nagy L.G."/>
            <person name="Aury J.M."/>
            <person name="Wincker P."/>
            <person name="Grigoriev I.V."/>
            <person name="Bonfante P."/>
            <person name="Martin F.M."/>
        </authorList>
    </citation>
    <scope>NUCLEOTIDE SEQUENCE [LARGE SCALE GENOMIC DNA]</scope>
    <source>
        <strain evidence="13 14">ATCC MYA-4762</strain>
    </source>
</reference>
<sequence>MRFSITGIAVTALLTTQSVLVSALDLNPDDPKSIIAAAKVLSDNIMEMYTGNKSGGDFPGRFPYPYYWWESGAVMGALIDYWAFTGDAGNNPAVTQAMIHQAGDDRNYEPTNVTRELGNDDQSFWALAAMGAAERKYPDPPADQPQWLSLAQAVFVRQTPRWEPEYCNGGMRWQVVQFNAGYNYKNTVSNGLYFQIGARLARFTGNETYAKYAERAYDWLVEVGFVNGEYKVFDGGHIEKGCLDTSYNQWTYNAGIVLAGCATMYNYSAPGPDQEKWRQRTEGLMNALDVFFVWGTKDVMYEVACERDNKCNRDQRSFRAYLARFMALTVQMAPFTQDYIMPKLRTTAIAAAKQCDGGDNGRTCGMRWTVPTCDGSFEVGLLGQTLSALEVVQSTLILSAPAPVTATTGGTSKGDLNAGMTGLNYTGLRDLSKDPITTGEKVGAAFLTLLMGGVLGGFAWFMVTDRI</sequence>
<evidence type="ECO:0000256" key="8">
    <source>
        <dbReference type="ARBA" id="ARBA00023180"/>
    </source>
</evidence>
<evidence type="ECO:0000256" key="1">
    <source>
        <dbReference type="ARBA" id="ARBA00001452"/>
    </source>
</evidence>
<dbReference type="GO" id="GO:0012505">
    <property type="term" value="C:endomembrane system"/>
    <property type="evidence" value="ECO:0007669"/>
    <property type="project" value="UniProtKB-SubCell"/>
</dbReference>
<keyword evidence="7 11" id="KW-0472">Membrane</keyword>
<dbReference type="InterPro" id="IPR008928">
    <property type="entry name" value="6-hairpin_glycosidase_sf"/>
</dbReference>
<evidence type="ECO:0000256" key="11">
    <source>
        <dbReference type="SAM" id="Phobius"/>
    </source>
</evidence>
<dbReference type="STRING" id="1051890.A0A3N4LHI5"/>
<dbReference type="GO" id="GO:0008496">
    <property type="term" value="F:mannan endo-1,6-alpha-mannosidase activity"/>
    <property type="evidence" value="ECO:0007669"/>
    <property type="project" value="UniProtKB-UniRule"/>
</dbReference>
<evidence type="ECO:0000256" key="6">
    <source>
        <dbReference type="ARBA" id="ARBA00022801"/>
    </source>
</evidence>
<comment type="subcellular location">
    <subcellularLocation>
        <location evidence="2">Endomembrane system</location>
    </subcellularLocation>
</comment>
<evidence type="ECO:0000256" key="4">
    <source>
        <dbReference type="ARBA" id="ARBA00012350"/>
    </source>
</evidence>
<dbReference type="Gene3D" id="1.50.10.20">
    <property type="match status" value="1"/>
</dbReference>
<dbReference type="Pfam" id="PF03663">
    <property type="entry name" value="Glyco_hydro_76"/>
    <property type="match status" value="1"/>
</dbReference>
<evidence type="ECO:0000256" key="5">
    <source>
        <dbReference type="ARBA" id="ARBA00022729"/>
    </source>
</evidence>
<dbReference type="EMBL" id="ML121577">
    <property type="protein sequence ID" value="RPB20131.1"/>
    <property type="molecule type" value="Genomic_DNA"/>
</dbReference>
<evidence type="ECO:0000256" key="2">
    <source>
        <dbReference type="ARBA" id="ARBA00004308"/>
    </source>
</evidence>
<keyword evidence="6 10" id="KW-0378">Hydrolase</keyword>
<evidence type="ECO:0000313" key="14">
    <source>
        <dbReference type="Proteomes" id="UP000267821"/>
    </source>
</evidence>
<dbReference type="InterPro" id="IPR014480">
    <property type="entry name" value="Mannan-1_6-alpha_mannosidase"/>
</dbReference>
<evidence type="ECO:0000256" key="12">
    <source>
        <dbReference type="SAM" id="SignalP"/>
    </source>
</evidence>
<evidence type="ECO:0000256" key="3">
    <source>
        <dbReference type="ARBA" id="ARBA00009699"/>
    </source>
</evidence>
<keyword evidence="9 10" id="KW-0326">Glycosidase</keyword>
<dbReference type="InterPro" id="IPR005198">
    <property type="entry name" value="Glyco_hydro_76"/>
</dbReference>
<keyword evidence="14" id="KW-1185">Reference proteome</keyword>
<name>A0A3N4LHI5_9PEZI</name>
<feature type="signal peptide" evidence="12">
    <location>
        <begin position="1"/>
        <end position="23"/>
    </location>
</feature>
<feature type="transmembrane region" description="Helical" evidence="11">
    <location>
        <begin position="442"/>
        <end position="463"/>
    </location>
</feature>
<proteinExistence type="inferred from homology"/>
<dbReference type="EC" id="3.2.1.101" evidence="4 10"/>
<dbReference type="PANTHER" id="PTHR12145:SF36">
    <property type="entry name" value="MANNAN ENDO-1,6-ALPHA-MANNOSIDASE DCW1"/>
    <property type="match status" value="1"/>
</dbReference>
<keyword evidence="11" id="KW-0812">Transmembrane</keyword>
<keyword evidence="11" id="KW-1133">Transmembrane helix</keyword>
<organism evidence="13 14">
    <name type="scientific">Terfezia boudieri ATCC MYA-4762</name>
    <dbReference type="NCBI Taxonomy" id="1051890"/>
    <lineage>
        <taxon>Eukaryota</taxon>
        <taxon>Fungi</taxon>
        <taxon>Dikarya</taxon>
        <taxon>Ascomycota</taxon>
        <taxon>Pezizomycotina</taxon>
        <taxon>Pezizomycetes</taxon>
        <taxon>Pezizales</taxon>
        <taxon>Pezizaceae</taxon>
        <taxon>Terfezia</taxon>
    </lineage>
</organism>
<gene>
    <name evidence="13" type="ORF">L211DRAFT_829772</name>
</gene>
<dbReference type="FunFam" id="1.50.10.20:FF:000006">
    <property type="entry name" value="Mannan endo-1,6-alpha-mannosidase"/>
    <property type="match status" value="1"/>
</dbReference>
<comment type="similarity">
    <text evidence="3 10">Belongs to the glycosyl hydrolase 76 family.</text>
</comment>
<evidence type="ECO:0000256" key="10">
    <source>
        <dbReference type="PIRNR" id="PIRNR016302"/>
    </source>
</evidence>
<accession>A0A3N4LHI5</accession>
<dbReference type="InParanoid" id="A0A3N4LHI5"/>
<dbReference type="SUPFAM" id="SSF48208">
    <property type="entry name" value="Six-hairpin glycosidases"/>
    <property type="match status" value="1"/>
</dbReference>
<evidence type="ECO:0000256" key="9">
    <source>
        <dbReference type="ARBA" id="ARBA00023295"/>
    </source>
</evidence>
<evidence type="ECO:0000256" key="7">
    <source>
        <dbReference type="ARBA" id="ARBA00023136"/>
    </source>
</evidence>
<keyword evidence="8" id="KW-0325">Glycoprotein</keyword>